<dbReference type="PANTHER" id="PTHR45727">
    <property type="entry name" value="NPC INTRACELLULAR CHOLESTEROL TRANSPORTER 1"/>
    <property type="match status" value="1"/>
</dbReference>
<dbReference type="STRING" id="2711.A0A067FQB7"/>
<dbReference type="EMBL" id="KK784895">
    <property type="protein sequence ID" value="KDO68335.1"/>
    <property type="molecule type" value="Genomic_DNA"/>
</dbReference>
<proteinExistence type="predicted"/>
<dbReference type="Proteomes" id="UP000027120">
    <property type="component" value="Unassembled WGS sequence"/>
</dbReference>
<gene>
    <name evidence="2" type="ORF">CISIN_1g0404352mg</name>
</gene>
<evidence type="ECO:0000259" key="1">
    <source>
        <dbReference type="Pfam" id="PF22314"/>
    </source>
</evidence>
<feature type="non-terminal residue" evidence="2">
    <location>
        <position position="1"/>
    </location>
</feature>
<sequence length="132" mass="14626">YFKMDPENYDSYGGIEHAEYCFQHYASSDTCLSAFKAPLDPSTVLGGFSGNNYSEASAFIITYPVNNAIDETSKENRKAVAWEKAFIQLAKEELLPMVQSSNLTLSFSSESSLEEELKRESTADVVTIVVSL</sequence>
<dbReference type="InterPro" id="IPR053956">
    <property type="entry name" value="NPC1_MLD"/>
</dbReference>
<reference evidence="2 3" key="1">
    <citation type="submission" date="2014-04" db="EMBL/GenBank/DDBJ databases">
        <authorList>
            <consortium name="International Citrus Genome Consortium"/>
            <person name="Gmitter F."/>
            <person name="Chen C."/>
            <person name="Farmerie W."/>
            <person name="Harkins T."/>
            <person name="Desany B."/>
            <person name="Mohiuddin M."/>
            <person name="Kodira C."/>
            <person name="Borodovsky M."/>
            <person name="Lomsadze A."/>
            <person name="Burns P."/>
            <person name="Jenkins J."/>
            <person name="Prochnik S."/>
            <person name="Shu S."/>
            <person name="Chapman J."/>
            <person name="Pitluck S."/>
            <person name="Schmutz J."/>
            <person name="Rokhsar D."/>
        </authorList>
    </citation>
    <scope>NUCLEOTIDE SEQUENCE</scope>
</reference>
<dbReference type="PANTHER" id="PTHR45727:SF8">
    <property type="entry name" value="PATCHED FAMILY PROTEIN"/>
    <property type="match status" value="1"/>
</dbReference>
<dbReference type="AlphaFoldDB" id="A0A067FQB7"/>
<evidence type="ECO:0000313" key="2">
    <source>
        <dbReference type="EMBL" id="KDO68335.1"/>
    </source>
</evidence>
<dbReference type="Pfam" id="PF22314">
    <property type="entry name" value="NPC1_MLD"/>
    <property type="match status" value="1"/>
</dbReference>
<protein>
    <recommendedName>
        <fullName evidence="1">NPC1 middle luminal domain-containing protein</fullName>
    </recommendedName>
</protein>
<keyword evidence="3" id="KW-1185">Reference proteome</keyword>
<accession>A0A067FQB7</accession>
<evidence type="ECO:0000313" key="3">
    <source>
        <dbReference type="Proteomes" id="UP000027120"/>
    </source>
</evidence>
<organism evidence="2 3">
    <name type="scientific">Citrus sinensis</name>
    <name type="common">Sweet orange</name>
    <name type="synonym">Citrus aurantium var. sinensis</name>
    <dbReference type="NCBI Taxonomy" id="2711"/>
    <lineage>
        <taxon>Eukaryota</taxon>
        <taxon>Viridiplantae</taxon>
        <taxon>Streptophyta</taxon>
        <taxon>Embryophyta</taxon>
        <taxon>Tracheophyta</taxon>
        <taxon>Spermatophyta</taxon>
        <taxon>Magnoliopsida</taxon>
        <taxon>eudicotyledons</taxon>
        <taxon>Gunneridae</taxon>
        <taxon>Pentapetalae</taxon>
        <taxon>rosids</taxon>
        <taxon>malvids</taxon>
        <taxon>Sapindales</taxon>
        <taxon>Rutaceae</taxon>
        <taxon>Aurantioideae</taxon>
        <taxon>Citrus</taxon>
    </lineage>
</organism>
<name>A0A067FQB7_CITSI</name>
<feature type="domain" description="NPC1 middle luminal" evidence="1">
    <location>
        <begin position="16"/>
        <end position="110"/>
    </location>
</feature>